<sequence>MVTTSKLRVRTIIELMTNEVYYSNRYSQFVGPLDIAIQGILFLNNIFALIPPISGKCEITILWSHAKNENHAREANHGTWSPNHFVPLMSTAMSFEFDDSNQSTSNVMAPEKKIFKNNAIIQIRIPEFQSSPCRRL</sequence>
<organism evidence="1 2">
    <name type="scientific">Rotaria socialis</name>
    <dbReference type="NCBI Taxonomy" id="392032"/>
    <lineage>
        <taxon>Eukaryota</taxon>
        <taxon>Metazoa</taxon>
        <taxon>Spiralia</taxon>
        <taxon>Gnathifera</taxon>
        <taxon>Rotifera</taxon>
        <taxon>Eurotatoria</taxon>
        <taxon>Bdelloidea</taxon>
        <taxon>Philodinida</taxon>
        <taxon>Philodinidae</taxon>
        <taxon>Rotaria</taxon>
    </lineage>
</organism>
<accession>A0A818QUM5</accession>
<gene>
    <name evidence="1" type="ORF">KIK155_LOCUS23249</name>
</gene>
<reference evidence="1" key="1">
    <citation type="submission" date="2021-02" db="EMBL/GenBank/DDBJ databases">
        <authorList>
            <person name="Nowell W R."/>
        </authorList>
    </citation>
    <scope>NUCLEOTIDE SEQUENCE</scope>
</reference>
<proteinExistence type="predicted"/>
<name>A0A818QUM5_9BILA</name>
<evidence type="ECO:0000313" key="2">
    <source>
        <dbReference type="Proteomes" id="UP000663865"/>
    </source>
</evidence>
<evidence type="ECO:0000313" key="1">
    <source>
        <dbReference type="EMBL" id="CAF3646970.1"/>
    </source>
</evidence>
<dbReference type="AlphaFoldDB" id="A0A818QUM5"/>
<dbReference type="Proteomes" id="UP000663865">
    <property type="component" value="Unassembled WGS sequence"/>
</dbReference>
<comment type="caution">
    <text evidence="1">The sequence shown here is derived from an EMBL/GenBank/DDBJ whole genome shotgun (WGS) entry which is preliminary data.</text>
</comment>
<protein>
    <submittedName>
        <fullName evidence="1">Uncharacterized protein</fullName>
    </submittedName>
</protein>
<dbReference type="EMBL" id="CAJNYV010004129">
    <property type="protein sequence ID" value="CAF3646970.1"/>
    <property type="molecule type" value="Genomic_DNA"/>
</dbReference>